<dbReference type="Proteomes" id="UP001610861">
    <property type="component" value="Unassembled WGS sequence"/>
</dbReference>
<proteinExistence type="predicted"/>
<keyword evidence="4" id="KW-1185">Reference proteome</keyword>
<feature type="transmembrane region" description="Helical" evidence="2">
    <location>
        <begin position="136"/>
        <end position="157"/>
    </location>
</feature>
<comment type="caution">
    <text evidence="3">The sequence shown here is derived from an EMBL/GenBank/DDBJ whole genome shotgun (WGS) entry which is preliminary data.</text>
</comment>
<feature type="transmembrane region" description="Helical" evidence="2">
    <location>
        <begin position="164"/>
        <end position="182"/>
    </location>
</feature>
<keyword evidence="2" id="KW-0812">Transmembrane</keyword>
<feature type="transmembrane region" description="Helical" evidence="2">
    <location>
        <begin position="217"/>
        <end position="244"/>
    </location>
</feature>
<dbReference type="RefSeq" id="WP_396640696.1">
    <property type="nucleotide sequence ID" value="NZ_JBIQWL010000003.1"/>
</dbReference>
<organism evidence="3 4">
    <name type="scientific">Microbacterium alkaliflavum</name>
    <dbReference type="NCBI Taxonomy" id="3248839"/>
    <lineage>
        <taxon>Bacteria</taxon>
        <taxon>Bacillati</taxon>
        <taxon>Actinomycetota</taxon>
        <taxon>Actinomycetes</taxon>
        <taxon>Micrococcales</taxon>
        <taxon>Microbacteriaceae</taxon>
        <taxon>Microbacterium</taxon>
    </lineage>
</organism>
<keyword evidence="2" id="KW-1133">Transmembrane helix</keyword>
<feature type="transmembrane region" description="Helical" evidence="2">
    <location>
        <begin position="722"/>
        <end position="742"/>
    </location>
</feature>
<keyword evidence="2" id="KW-0472">Membrane</keyword>
<feature type="transmembrane region" description="Helical" evidence="2">
    <location>
        <begin position="463"/>
        <end position="485"/>
    </location>
</feature>
<feature type="region of interest" description="Disordered" evidence="1">
    <location>
        <begin position="1"/>
        <end position="27"/>
    </location>
</feature>
<evidence type="ECO:0000256" key="2">
    <source>
        <dbReference type="SAM" id="Phobius"/>
    </source>
</evidence>
<evidence type="ECO:0000313" key="4">
    <source>
        <dbReference type="Proteomes" id="UP001610861"/>
    </source>
</evidence>
<protein>
    <recommendedName>
        <fullName evidence="5">YfhO family protein</fullName>
    </recommendedName>
</protein>
<accession>A0ABW7Q8N6</accession>
<feature type="transmembrane region" description="Helical" evidence="2">
    <location>
        <begin position="256"/>
        <end position="278"/>
    </location>
</feature>
<evidence type="ECO:0000256" key="1">
    <source>
        <dbReference type="SAM" id="MobiDB-lite"/>
    </source>
</evidence>
<name>A0ABW7Q8N6_9MICO</name>
<feature type="transmembrane region" description="Helical" evidence="2">
    <location>
        <begin position="355"/>
        <end position="378"/>
    </location>
</feature>
<reference evidence="3 4" key="1">
    <citation type="submission" date="2024-09" db="EMBL/GenBank/DDBJ databases">
        <authorList>
            <person name="Pan X."/>
        </authorList>
    </citation>
    <scope>NUCLEOTIDE SEQUENCE [LARGE SCALE GENOMIC DNA]</scope>
    <source>
        <strain evidence="3 4">B2969</strain>
    </source>
</reference>
<dbReference type="EMBL" id="JBIQWL010000003">
    <property type="protein sequence ID" value="MFH8250743.1"/>
    <property type="molecule type" value="Genomic_DNA"/>
</dbReference>
<gene>
    <name evidence="3" type="ORF">ACH3VR_10295</name>
</gene>
<feature type="region of interest" description="Disordered" evidence="1">
    <location>
        <begin position="752"/>
        <end position="783"/>
    </location>
</feature>
<evidence type="ECO:0000313" key="3">
    <source>
        <dbReference type="EMBL" id="MFH8250743.1"/>
    </source>
</evidence>
<feature type="transmembrane region" description="Helical" evidence="2">
    <location>
        <begin position="412"/>
        <end position="429"/>
    </location>
</feature>
<feature type="transmembrane region" description="Helical" evidence="2">
    <location>
        <begin position="48"/>
        <end position="66"/>
    </location>
</feature>
<sequence length="783" mass="84045">MLEAAGTPVAREAATASSAPVLDLPSPTRPRGRLSFPRRLPFPTTRDVALLVGVVAVISLLVKLSWPRFTFWGDNAESFFPLWHMYGESIRAGSPALFQADGWTGGNVIGEAAYGLFNPVVIVNSVLVSLTDRLSLASFLVMTEFLCLFGIGVYLLARSYGARRAAAFVVGVIMPFAGYTLYYEAGNWASGLMSAVWVTWFWWGAHELAAGRRGPLAAIVTGVLAVTVGSPYAVLGILVVLFGLAVESVAKRRWGALGWLVGMGAAVGLAVVAVYIPLLAALPDTVRNGGGAFGNQNYLTPGMGDLLGMSSPSFLPRMNAWYTRWDAVPSTYLSWLILPILPWIRWKSALVGNQLLSVFVGGSVFLLLSLGPQSVWLFQWPIRLIEYTYVAGLVVFAVLITAGLARDHVRQRSIITATVVAATFFVAWASKPELWGWHLLFTAITGAGVACAVIFARRHSTRAIAAVVVLGTALVAPLQTQLFAWDRQEIAPELDQQIPANLSVLRDKGVGFEGTVLQIAALDRLVGTSAVPDGDLSFGNNRAAAGFTTVNRYTGIGFLDFALATGTDYRGSAPTADPIERFFAPLDGYDAPLIQAMGVDTLVVSTILPDFAELSRLTDGWRVIEESPQRVVLRAPWALTTLTPSASIQVADPVEDGARFSFDVTAGSGSVLLPRLAWRGYHATADGDPIEVRKGPAGLLEVVVPAGASHVQVDYEIPGIRAVIGLALLLLTATVLLQLIWWRRRRARRAAETGPEEQAGRLDPALADLSHVPSGTTAVHERP</sequence>
<evidence type="ECO:0008006" key="5">
    <source>
        <dbReference type="Google" id="ProtNLM"/>
    </source>
</evidence>
<feature type="transmembrane region" description="Helical" evidence="2">
    <location>
        <begin position="435"/>
        <end position="456"/>
    </location>
</feature>
<feature type="transmembrane region" description="Helical" evidence="2">
    <location>
        <begin position="188"/>
        <end position="205"/>
    </location>
</feature>
<feature type="transmembrane region" description="Helical" evidence="2">
    <location>
        <begin position="384"/>
        <end position="405"/>
    </location>
</feature>